<dbReference type="Proteomes" id="UP000028703">
    <property type="component" value="Unassembled WGS sequence"/>
</dbReference>
<reference evidence="1 2" key="1">
    <citation type="submission" date="2014-07" db="EMBL/GenBank/DDBJ databases">
        <title>Genome of Chryseobacterium luteum DSM 18605.</title>
        <authorList>
            <person name="Stropko S.J."/>
            <person name="Pipes S.E."/>
            <person name="Newman J.D."/>
        </authorList>
    </citation>
    <scope>NUCLEOTIDE SEQUENCE [LARGE SCALE GENOMIC DNA]</scope>
    <source>
        <strain evidence="1 2">DSM 18605</strain>
    </source>
</reference>
<proteinExistence type="predicted"/>
<name>A0A085ZX64_9FLAO</name>
<accession>A0A085ZX64</accession>
<dbReference type="AlphaFoldDB" id="A0A085ZX64"/>
<keyword evidence="2" id="KW-1185">Reference proteome</keyword>
<dbReference type="STRING" id="421531.IX38_00480"/>
<organism evidence="1 2">
    <name type="scientific">Chryseobacterium luteum</name>
    <dbReference type="NCBI Taxonomy" id="421531"/>
    <lineage>
        <taxon>Bacteria</taxon>
        <taxon>Pseudomonadati</taxon>
        <taxon>Bacteroidota</taxon>
        <taxon>Flavobacteriia</taxon>
        <taxon>Flavobacteriales</taxon>
        <taxon>Weeksellaceae</taxon>
        <taxon>Chryseobacterium group</taxon>
        <taxon>Chryseobacterium</taxon>
    </lineage>
</organism>
<evidence type="ECO:0000313" key="2">
    <source>
        <dbReference type="Proteomes" id="UP000028703"/>
    </source>
</evidence>
<evidence type="ECO:0000313" key="1">
    <source>
        <dbReference type="EMBL" id="KFF09028.1"/>
    </source>
</evidence>
<protein>
    <submittedName>
        <fullName evidence="1">Uncharacterized protein</fullName>
    </submittedName>
</protein>
<sequence length="822" mass="93576">MNIIKPLGVPIVEGVGRLKTPMIQSVKALGLYLKESSGEYSADFYGLEPGQGVSFPKLLQYLKSNQKSKLYYGYFRGARIAERKAVSRYGVVETGKLFNKTIPFTYINEYKQKIETTINCGINKREDHIEDIPYFSLNVNYKNKTINCGLNYFYINTEKYRKSIPITATDKDFTINDKYKAIKLFSENISDMYHLVAEIQGKDNAEWYKDLVNEHYINLVKNTSTAEELIWLYENAADFTLSALSQELLWKHICTFYSYDTLGTFSFVKDASLSLMRALFAFDTSEKIKYLMEQFHKNQSFVKKIYDALDGTMTFGGKEQKCQTIFASIITGFCFADISSLNFTNEIFYVGKDYYVNVTDVKSDDKEQSKYWAEQRHKNETYYVDSGTALIEMGGDMVLISKVKLHPLDVVTLLQKDTDSLLCVPVLFLKDIDHQKDIQNLLTAVRIGVDMLAIGLTIATLGGASPLLAVAGALEIGIAVTDIAVMTNKDKLSEEFLKTWEKIYLIGGIATASPLVVSSLYKLGGKILASSAKAEMKNFVRSCMMKMILEGEISNFTKNTLKIANEETIAKVSEFFFDRYSFKTFWEQGCQLVYGEVRISNKVEKEVGLLYNGVIVLEGSIKEMRPQLMKLYTARYSKATLEALLENLYKLIPKLDKTKRFWTCFNEAGAELKWGKLSTKEIEKNIESAINNTKTSVQWEGEVAKAFSEIDEVKQIGTKVEYRNSGMNKFELAGDYDVLTEKYLIECKESVSKNINSKFLEQFDKYLDPKNEKYINIGKRKIVLAIKSFKDNALNLSHPVLQQLKNKGVIMITDINQIKNLK</sequence>
<dbReference type="RefSeq" id="WP_034700841.1">
    <property type="nucleotide sequence ID" value="NZ_JPRO01000001.1"/>
</dbReference>
<dbReference type="EMBL" id="JPRO01000001">
    <property type="protein sequence ID" value="KFF09028.1"/>
    <property type="molecule type" value="Genomic_DNA"/>
</dbReference>
<gene>
    <name evidence="1" type="ORF">IX38_00480</name>
</gene>
<comment type="caution">
    <text evidence="1">The sequence shown here is derived from an EMBL/GenBank/DDBJ whole genome shotgun (WGS) entry which is preliminary data.</text>
</comment>
<dbReference type="eggNOG" id="ENOG5030J3D">
    <property type="taxonomic scope" value="Bacteria"/>
</dbReference>
<dbReference type="OrthoDB" id="1332052at2"/>